<evidence type="ECO:0000259" key="2">
    <source>
        <dbReference type="PROSITE" id="PS51222"/>
    </source>
</evidence>
<gene>
    <name evidence="3" type="ORF">IFM89_033317</name>
</gene>
<dbReference type="PROSITE" id="PS51222">
    <property type="entry name" value="DCD"/>
    <property type="match status" value="1"/>
</dbReference>
<dbReference type="InterPro" id="IPR044832">
    <property type="entry name" value="NRP-like"/>
</dbReference>
<dbReference type="OrthoDB" id="45365at2759"/>
<dbReference type="SMART" id="SM00767">
    <property type="entry name" value="DCD"/>
    <property type="match status" value="1"/>
</dbReference>
<feature type="region of interest" description="Disordered" evidence="1">
    <location>
        <begin position="1"/>
        <end position="20"/>
    </location>
</feature>
<reference evidence="3 4" key="1">
    <citation type="submission" date="2020-10" db="EMBL/GenBank/DDBJ databases">
        <title>The Coptis chinensis genome and diversification of protoberbering-type alkaloids.</title>
        <authorList>
            <person name="Wang B."/>
            <person name="Shu S."/>
            <person name="Song C."/>
            <person name="Liu Y."/>
        </authorList>
    </citation>
    <scope>NUCLEOTIDE SEQUENCE [LARGE SCALE GENOMIC DNA]</scope>
    <source>
        <strain evidence="3">HL-2020</strain>
        <tissue evidence="3">Leaf</tissue>
    </source>
</reference>
<organism evidence="3 4">
    <name type="scientific">Coptis chinensis</name>
    <dbReference type="NCBI Taxonomy" id="261450"/>
    <lineage>
        <taxon>Eukaryota</taxon>
        <taxon>Viridiplantae</taxon>
        <taxon>Streptophyta</taxon>
        <taxon>Embryophyta</taxon>
        <taxon>Tracheophyta</taxon>
        <taxon>Spermatophyta</taxon>
        <taxon>Magnoliopsida</taxon>
        <taxon>Ranunculales</taxon>
        <taxon>Ranunculaceae</taxon>
        <taxon>Coptidoideae</taxon>
        <taxon>Coptis</taxon>
    </lineage>
</organism>
<name>A0A835LNG7_9MAGN</name>
<feature type="domain" description="DCD" evidence="2">
    <location>
        <begin position="34"/>
        <end position="170"/>
    </location>
</feature>
<feature type="compositionally biased region" description="Basic and acidic residues" evidence="1">
    <location>
        <begin position="1"/>
        <end position="17"/>
    </location>
</feature>
<sequence>MGAGRKTETHTLGEAIKHPPTVNSSAPAWNLKKKDLGGVIFGCTHYTINECLTNQIFGLPAIHFSYVKNIEPGLPLFLFNYSDRNLHGIYEAASHGRMDINPYGWTENGSDRTPYPAQVRVRIRKQCQFLSEEQYSQILSKNYYKEGQKGHFRFELNLTQTAQLVSLFEISAITSSSTALSFKARTVKPLQEAVPSPHKRHEDQHFNKKFKFPAELPHSTPKLVSLSKDNSDPMAPMLRPLNAVVPNFDSRHETEFSKMKFRTPAELRGSTGTWASLFKENSDPNKRSEGNWVEENLEVKQISKTQSDKESIEHEEECIHCKLQELVFHREKLNHKEYIEDAFLCWTGNAYSANGPAPAQPSALDKFEDVFFNSSDTQSIINQLRQELDEVKAFSMKQFQKTTALEKKLVYLQNIFFISD</sequence>
<dbReference type="InterPro" id="IPR013989">
    <property type="entry name" value="Dev_and_cell_death_domain"/>
</dbReference>
<comment type="caution">
    <text evidence="3">The sequence shown here is derived from an EMBL/GenBank/DDBJ whole genome shotgun (WGS) entry which is preliminary data.</text>
</comment>
<dbReference type="Proteomes" id="UP000631114">
    <property type="component" value="Unassembled WGS sequence"/>
</dbReference>
<dbReference type="Pfam" id="PF10539">
    <property type="entry name" value="Dev_Cell_Death"/>
    <property type="match status" value="1"/>
</dbReference>
<dbReference type="AlphaFoldDB" id="A0A835LNG7"/>
<dbReference type="PANTHER" id="PTHR46034:SF7">
    <property type="entry name" value="INFLUENZA VIRUS NS1A-BINDING PROTEIN"/>
    <property type="match status" value="1"/>
</dbReference>
<dbReference type="PANTHER" id="PTHR46034">
    <property type="match status" value="1"/>
</dbReference>
<evidence type="ECO:0000313" key="4">
    <source>
        <dbReference type="Proteomes" id="UP000631114"/>
    </source>
</evidence>
<keyword evidence="4" id="KW-1185">Reference proteome</keyword>
<dbReference type="EMBL" id="JADFTS010000007">
    <property type="protein sequence ID" value="KAF9598972.1"/>
    <property type="molecule type" value="Genomic_DNA"/>
</dbReference>
<accession>A0A835LNG7</accession>
<proteinExistence type="predicted"/>
<dbReference type="GO" id="GO:0034976">
    <property type="term" value="P:response to endoplasmic reticulum stress"/>
    <property type="evidence" value="ECO:0007669"/>
    <property type="project" value="InterPro"/>
</dbReference>
<protein>
    <recommendedName>
        <fullName evidence="2">DCD domain-containing protein</fullName>
    </recommendedName>
</protein>
<evidence type="ECO:0000313" key="3">
    <source>
        <dbReference type="EMBL" id="KAF9598972.1"/>
    </source>
</evidence>
<evidence type="ECO:0000256" key="1">
    <source>
        <dbReference type="SAM" id="MobiDB-lite"/>
    </source>
</evidence>